<sequence length="79" mass="9023">MDEAKSLHKNFTKLVGKVRTQSLFSHMEKKFFDVENSALTCMPTKDEVWEGVVRDLGSKSSLCWDGFGGYVFLRMSGFH</sequence>
<comment type="caution">
    <text evidence="1">The sequence shown here is derived from an EMBL/GenBank/DDBJ whole genome shotgun (WGS) entry which is preliminary data.</text>
</comment>
<dbReference type="AlphaFoldDB" id="A0AAV1QQ52"/>
<dbReference type="EMBL" id="CAWUPB010000062">
    <property type="protein sequence ID" value="CAK7323104.1"/>
    <property type="molecule type" value="Genomic_DNA"/>
</dbReference>
<name>A0AAV1QQ52_9ROSI</name>
<reference evidence="1 2" key="1">
    <citation type="submission" date="2024-01" db="EMBL/GenBank/DDBJ databases">
        <authorList>
            <person name="Waweru B."/>
        </authorList>
    </citation>
    <scope>NUCLEOTIDE SEQUENCE [LARGE SCALE GENOMIC DNA]</scope>
</reference>
<gene>
    <name evidence="1" type="ORF">DCAF_LOCUS720</name>
</gene>
<accession>A0AAV1QQ52</accession>
<evidence type="ECO:0000313" key="2">
    <source>
        <dbReference type="Proteomes" id="UP001314170"/>
    </source>
</evidence>
<organism evidence="1 2">
    <name type="scientific">Dovyalis caffra</name>
    <dbReference type="NCBI Taxonomy" id="77055"/>
    <lineage>
        <taxon>Eukaryota</taxon>
        <taxon>Viridiplantae</taxon>
        <taxon>Streptophyta</taxon>
        <taxon>Embryophyta</taxon>
        <taxon>Tracheophyta</taxon>
        <taxon>Spermatophyta</taxon>
        <taxon>Magnoliopsida</taxon>
        <taxon>eudicotyledons</taxon>
        <taxon>Gunneridae</taxon>
        <taxon>Pentapetalae</taxon>
        <taxon>rosids</taxon>
        <taxon>fabids</taxon>
        <taxon>Malpighiales</taxon>
        <taxon>Salicaceae</taxon>
        <taxon>Flacourtieae</taxon>
        <taxon>Dovyalis</taxon>
    </lineage>
</organism>
<evidence type="ECO:0000313" key="1">
    <source>
        <dbReference type="EMBL" id="CAK7323104.1"/>
    </source>
</evidence>
<dbReference type="Proteomes" id="UP001314170">
    <property type="component" value="Unassembled WGS sequence"/>
</dbReference>
<proteinExistence type="predicted"/>
<protein>
    <submittedName>
        <fullName evidence="1">Uncharacterized protein</fullName>
    </submittedName>
</protein>
<keyword evidence="2" id="KW-1185">Reference proteome</keyword>